<dbReference type="AlphaFoldDB" id="A0A183DLA7"/>
<dbReference type="Proteomes" id="UP000271098">
    <property type="component" value="Unassembled WGS sequence"/>
</dbReference>
<evidence type="ECO:0000313" key="1">
    <source>
        <dbReference type="EMBL" id="VDK73138.1"/>
    </source>
</evidence>
<dbReference type="OrthoDB" id="10252754at2759"/>
<dbReference type="Gene3D" id="1.10.1420.10">
    <property type="match status" value="1"/>
</dbReference>
<reference evidence="3" key="1">
    <citation type="submission" date="2016-06" db="UniProtKB">
        <authorList>
            <consortium name="WormBaseParasite"/>
        </authorList>
    </citation>
    <scope>IDENTIFICATION</scope>
</reference>
<organism evidence="3">
    <name type="scientific">Gongylonema pulchrum</name>
    <dbReference type="NCBI Taxonomy" id="637853"/>
    <lineage>
        <taxon>Eukaryota</taxon>
        <taxon>Metazoa</taxon>
        <taxon>Ecdysozoa</taxon>
        <taxon>Nematoda</taxon>
        <taxon>Chromadorea</taxon>
        <taxon>Rhabditida</taxon>
        <taxon>Spirurina</taxon>
        <taxon>Spiruromorpha</taxon>
        <taxon>Spiruroidea</taxon>
        <taxon>Gongylonematidae</taxon>
        <taxon>Gongylonema</taxon>
    </lineage>
</organism>
<protein>
    <submittedName>
        <fullName evidence="3">Transposase</fullName>
    </submittedName>
</protein>
<dbReference type="WBParaSite" id="GPUH_0000950901-mRNA-1">
    <property type="protein sequence ID" value="GPUH_0000950901-mRNA-1"/>
    <property type="gene ID" value="GPUH_0000950901"/>
</dbReference>
<keyword evidence="2" id="KW-1185">Reference proteome</keyword>
<sequence length="76" mass="9134">MILSSYNHDFCRIHTFGLKYRAEEHPDSRAQMFETMRYNKRKIRDLVQALEGFERVLELRSEFMRNFGSISRSACI</sequence>
<proteinExistence type="predicted"/>
<evidence type="ECO:0000313" key="3">
    <source>
        <dbReference type="WBParaSite" id="GPUH_0000950901-mRNA-1"/>
    </source>
</evidence>
<accession>A0A183DLA7</accession>
<reference evidence="1 2" key="2">
    <citation type="submission" date="2018-11" db="EMBL/GenBank/DDBJ databases">
        <authorList>
            <consortium name="Pathogen Informatics"/>
        </authorList>
    </citation>
    <scope>NUCLEOTIDE SEQUENCE [LARGE SCALE GENOMIC DNA]</scope>
</reference>
<dbReference type="EMBL" id="UYRT01031330">
    <property type="protein sequence ID" value="VDK73138.1"/>
    <property type="molecule type" value="Genomic_DNA"/>
</dbReference>
<evidence type="ECO:0000313" key="2">
    <source>
        <dbReference type="Proteomes" id="UP000271098"/>
    </source>
</evidence>
<name>A0A183DLA7_9BILA</name>
<gene>
    <name evidence="1" type="ORF">GPUH_LOCUS9500</name>
</gene>